<evidence type="ECO:0000313" key="1">
    <source>
        <dbReference type="EMBL" id="SMD33133.1"/>
    </source>
</evidence>
<name>A0A1W2G933_REIFA</name>
<accession>A0A1W2G933</accession>
<dbReference type="AlphaFoldDB" id="A0A1W2G933"/>
<proteinExistence type="predicted"/>
<dbReference type="OrthoDB" id="9815802at2"/>
<dbReference type="STRING" id="692418.SAMN04488029_1498"/>
<evidence type="ECO:0000313" key="2">
    <source>
        <dbReference type="Proteomes" id="UP000192472"/>
    </source>
</evidence>
<reference evidence="1 2" key="1">
    <citation type="submission" date="2017-04" db="EMBL/GenBank/DDBJ databases">
        <authorList>
            <person name="Afonso C.L."/>
            <person name="Miller P.J."/>
            <person name="Scott M.A."/>
            <person name="Spackman E."/>
            <person name="Goraichik I."/>
            <person name="Dimitrov K.M."/>
            <person name="Suarez D.L."/>
            <person name="Swayne D.E."/>
        </authorList>
    </citation>
    <scope>NUCLEOTIDE SEQUENCE [LARGE SCALE GENOMIC DNA]</scope>
    <source>
        <strain evidence="1 2">DSM 26133</strain>
    </source>
</reference>
<keyword evidence="2" id="KW-1185">Reference proteome</keyword>
<sequence>MRGRAYVFHAMVGVVGSLMFLILSQSVFAQSSLRCKTLNRGEHTVFLTDSLVIDPKSIVLDPNLEFSFDTKDQKLRIATPSDQHIEVCYRVIPLPRRKVYAHKSKSLYDSTASFSERPTINNYVYQKEELFSTPEIYKTGSLSRGVTFGNSQSLNVNSVFNFQMDGKLSDNLNIRADITDQNVPFQPEGNTQQLREFDNITFEIYNENLSLKAGDVVLTNGNSNFLRHYKNVQGGQFDVNYNINEKLKARSSLAIAAAKGQFADVTVAAIEGLQGPYQLPGPDGQRFIVVLANSEQVFLDGKPLTRGYSHDYIIDYNLGEITFNPTIQITQFSRIRVTYEYSDQNYSRSVVNARQEISTPKSNFHFEYYREKDNENKPLAFLLTDADKTLMSQAGDEQLPVPIEGGNETEFSAHLVLYEKKDTLDLDGNIQEIYVYSRDSTQQLYKVSFSNVGSGSGSYELLINDINGRVYQWVSPTGGINQGSYEAVRFIPAPNSKQLMVLGAETKLTKHIKTYGEVAFSNQDLNLYSPIGNHDNQDAAYKVGLLMEQLPLEIMPKSQFSASIDFEHDGADFKPIDRYRSIEYDRDWSYSPQSDTFRTADNIFNSSVLLQRDFQNMVSGRFSLRKKESAIDGFQHEVEMRKNFGSVKLSGRHFYLKNENLRENSEWRRWHGEIFMDRFFVVPGYKIEQDENEVRLVANDSLYRSAMNFTAHQFYLRNNDSLNINYRLDYIVREDRNVQNGFLLPYSKSKTLSTNTSAHLNKTNRLDLTFTYRQVDYQEAFSYLEDENSILGRLNWQGGLWDGHIRTDLSYATSSSREILREFIYIEVAAGEGTHTWRDLNGDGVQDLTEFFEAINFDERTYIRVFVPTTDFVNAFHTVFIFSVNSQMPKKWKNNGGLTEVLSKISNRSSVNINKKNTNDDFNLRFNPFELDIANADMIFVRDALRTVFFYNRSGRGFGGDVGYLVNHSKQLISRGIESRANREYSFNLRFHLSQELTVTGGYKRSEKENASQFQENRNYLILAKELLPGLIWQPANNIRFSSAYRLATKSNVQVADGGENSKIHEMVFESRWSNGVKNALNANFRIADIAFEGDLTNAASYELLEALQPGTNYSWQFNYSQKLISGLQMNLGYEGRKSVDRPVIHMGRMQVTALF</sequence>
<dbReference type="RefSeq" id="WP_084371808.1">
    <property type="nucleotide sequence ID" value="NZ_FWYF01000001.1"/>
</dbReference>
<organism evidence="1 2">
    <name type="scientific">Reichenbachiella faecimaris</name>
    <dbReference type="NCBI Taxonomy" id="692418"/>
    <lineage>
        <taxon>Bacteria</taxon>
        <taxon>Pseudomonadati</taxon>
        <taxon>Bacteroidota</taxon>
        <taxon>Cytophagia</taxon>
        <taxon>Cytophagales</taxon>
        <taxon>Reichenbachiellaceae</taxon>
        <taxon>Reichenbachiella</taxon>
    </lineage>
</organism>
<dbReference type="Proteomes" id="UP000192472">
    <property type="component" value="Unassembled WGS sequence"/>
</dbReference>
<protein>
    <submittedName>
        <fullName evidence="1">Uncharacterized protein</fullName>
    </submittedName>
</protein>
<gene>
    <name evidence="1" type="ORF">SAMN04488029_1498</name>
</gene>
<dbReference type="EMBL" id="FWYF01000001">
    <property type="protein sequence ID" value="SMD33133.1"/>
    <property type="molecule type" value="Genomic_DNA"/>
</dbReference>